<accession>A0A0N5CNE3</accession>
<dbReference type="EMBL" id="UYYF01000245">
    <property type="protein sequence ID" value="VDM97280.1"/>
    <property type="molecule type" value="Genomic_DNA"/>
</dbReference>
<organism evidence="3">
    <name type="scientific">Thelazia callipaeda</name>
    <name type="common">Oriental eyeworm</name>
    <name type="synonym">Parasitic nematode</name>
    <dbReference type="NCBI Taxonomy" id="103827"/>
    <lineage>
        <taxon>Eukaryota</taxon>
        <taxon>Metazoa</taxon>
        <taxon>Ecdysozoa</taxon>
        <taxon>Nematoda</taxon>
        <taxon>Chromadorea</taxon>
        <taxon>Rhabditida</taxon>
        <taxon>Spirurina</taxon>
        <taxon>Spiruromorpha</taxon>
        <taxon>Thelazioidea</taxon>
        <taxon>Thelaziidae</taxon>
        <taxon>Thelazia</taxon>
    </lineage>
</organism>
<dbReference type="OrthoDB" id="8193498at2759"/>
<evidence type="ECO:0000313" key="3">
    <source>
        <dbReference type="WBParaSite" id="TCLT_0000170001-mRNA-1"/>
    </source>
</evidence>
<evidence type="ECO:0000313" key="1">
    <source>
        <dbReference type="EMBL" id="VDM97280.1"/>
    </source>
</evidence>
<reference evidence="3" key="1">
    <citation type="submission" date="2017-02" db="UniProtKB">
        <authorList>
            <consortium name="WormBaseParasite"/>
        </authorList>
    </citation>
    <scope>IDENTIFICATION</scope>
</reference>
<name>A0A0N5CNE3_THECL</name>
<proteinExistence type="predicted"/>
<protein>
    <submittedName>
        <fullName evidence="1 3">Uncharacterized protein</fullName>
    </submittedName>
</protein>
<gene>
    <name evidence="1" type="ORF">TCLT_LOCUS1701</name>
</gene>
<keyword evidence="2" id="KW-1185">Reference proteome</keyword>
<evidence type="ECO:0000313" key="2">
    <source>
        <dbReference type="Proteomes" id="UP000276776"/>
    </source>
</evidence>
<dbReference type="AlphaFoldDB" id="A0A0N5CNE3"/>
<dbReference type="Proteomes" id="UP000276776">
    <property type="component" value="Unassembled WGS sequence"/>
</dbReference>
<dbReference type="WBParaSite" id="TCLT_0000170001-mRNA-1">
    <property type="protein sequence ID" value="TCLT_0000170001-mRNA-1"/>
    <property type="gene ID" value="TCLT_0000170001"/>
</dbReference>
<sequence>MLPFAYLSKRILPCKMWGIGMCFSSAATPAPGRIYTQRELFEVKKAMMTSNNPESYALASAFMNHRADRPSNYKPDVPMGRFIQPSLKEKRLLVLTRIYKRVSDIPESIRWEILASVLSYKKRCRYNFELID</sequence>
<reference evidence="1 2" key="2">
    <citation type="submission" date="2018-11" db="EMBL/GenBank/DDBJ databases">
        <authorList>
            <consortium name="Pathogen Informatics"/>
        </authorList>
    </citation>
    <scope>NUCLEOTIDE SEQUENCE [LARGE SCALE GENOMIC DNA]</scope>
</reference>